<dbReference type="EMBL" id="RKLV01000001">
    <property type="protein sequence ID" value="MCX2817788.1"/>
    <property type="molecule type" value="Genomic_DNA"/>
</dbReference>
<evidence type="ECO:0000256" key="2">
    <source>
        <dbReference type="SAM" id="Phobius"/>
    </source>
</evidence>
<dbReference type="RefSeq" id="WP_266085268.1">
    <property type="nucleotide sequence ID" value="NZ_RKLV01000001.1"/>
</dbReference>
<dbReference type="AlphaFoldDB" id="A0A9Q4C1K9"/>
<evidence type="ECO:0000313" key="4">
    <source>
        <dbReference type="Proteomes" id="UP001149411"/>
    </source>
</evidence>
<organism evidence="3 4">
    <name type="scientific">Halorutilus salinus</name>
    <dbReference type="NCBI Taxonomy" id="2487751"/>
    <lineage>
        <taxon>Archaea</taxon>
        <taxon>Methanobacteriati</taxon>
        <taxon>Methanobacteriota</taxon>
        <taxon>Stenosarchaea group</taxon>
        <taxon>Halobacteria</taxon>
        <taxon>Halorutilales</taxon>
        <taxon>Halorutilaceae</taxon>
        <taxon>Halorutilus</taxon>
    </lineage>
</organism>
<accession>A0A9Q4C1K9</accession>
<keyword evidence="2" id="KW-0812">Transmembrane</keyword>
<keyword evidence="2" id="KW-1133">Transmembrane helix</keyword>
<keyword evidence="2" id="KW-0472">Membrane</keyword>
<keyword evidence="4" id="KW-1185">Reference proteome</keyword>
<reference evidence="3" key="1">
    <citation type="submission" date="2022-09" db="EMBL/GenBank/DDBJ databases">
        <title>Haloadaptaus new haloarchaeum isolated from saline soil.</title>
        <authorList>
            <person name="Duran-Viseras A."/>
            <person name="Sanchez-Porro C."/>
            <person name="Ventosa A."/>
        </authorList>
    </citation>
    <scope>NUCLEOTIDE SEQUENCE</scope>
    <source>
        <strain evidence="3">F3-133</strain>
    </source>
</reference>
<name>A0A9Q4C1K9_9EURY</name>
<comment type="caution">
    <text evidence="3">The sequence shown here is derived from an EMBL/GenBank/DDBJ whole genome shotgun (WGS) entry which is preliminary data.</text>
</comment>
<evidence type="ECO:0000313" key="3">
    <source>
        <dbReference type="EMBL" id="MCX2817788.1"/>
    </source>
</evidence>
<gene>
    <name evidence="3" type="ORF">EGH25_00210</name>
</gene>
<evidence type="ECO:0000256" key="1">
    <source>
        <dbReference type="SAM" id="Coils"/>
    </source>
</evidence>
<protein>
    <submittedName>
        <fullName evidence="3">Uncharacterized protein</fullName>
    </submittedName>
</protein>
<dbReference type="Proteomes" id="UP001149411">
    <property type="component" value="Unassembled WGS sequence"/>
</dbReference>
<sequence>MVATTNIIIGLLTVLLVGTLWMSYLMYVRLRQLQDEVQELRSQVEMTDDELDRLESSINSIKQDSIAKEAERKKK</sequence>
<keyword evidence="1" id="KW-0175">Coiled coil</keyword>
<proteinExistence type="predicted"/>
<feature type="coiled-coil region" evidence="1">
    <location>
        <begin position="30"/>
        <end position="64"/>
    </location>
</feature>
<feature type="transmembrane region" description="Helical" evidence="2">
    <location>
        <begin position="6"/>
        <end position="27"/>
    </location>
</feature>